<evidence type="ECO:0000256" key="3">
    <source>
        <dbReference type="ARBA" id="ARBA00022448"/>
    </source>
</evidence>
<dbReference type="InterPro" id="IPR004813">
    <property type="entry name" value="OPT"/>
</dbReference>
<evidence type="ECO:0000256" key="2">
    <source>
        <dbReference type="ARBA" id="ARBA00008807"/>
    </source>
</evidence>
<name>A0AAD6XVA5_9AGAR</name>
<accession>A0AAD6XVA5</accession>
<keyword evidence="6" id="KW-0653">Protein transport</keyword>
<keyword evidence="7 9" id="KW-1133">Transmembrane helix</keyword>
<protein>
    <submittedName>
        <fullName evidence="10">Uncharacterized protein</fullName>
    </submittedName>
</protein>
<feature type="transmembrane region" description="Helical" evidence="9">
    <location>
        <begin position="42"/>
        <end position="63"/>
    </location>
</feature>
<evidence type="ECO:0000256" key="6">
    <source>
        <dbReference type="ARBA" id="ARBA00022927"/>
    </source>
</evidence>
<keyword evidence="3" id="KW-0813">Transport</keyword>
<comment type="similarity">
    <text evidence="2">Belongs to the oligopeptide OPT transporter family.</text>
</comment>
<evidence type="ECO:0000313" key="10">
    <source>
        <dbReference type="EMBL" id="KAJ7098495.1"/>
    </source>
</evidence>
<organism evidence="10 11">
    <name type="scientific">Mycena belliarum</name>
    <dbReference type="NCBI Taxonomy" id="1033014"/>
    <lineage>
        <taxon>Eukaryota</taxon>
        <taxon>Fungi</taxon>
        <taxon>Dikarya</taxon>
        <taxon>Basidiomycota</taxon>
        <taxon>Agaricomycotina</taxon>
        <taxon>Agaricomycetes</taxon>
        <taxon>Agaricomycetidae</taxon>
        <taxon>Agaricales</taxon>
        <taxon>Marasmiineae</taxon>
        <taxon>Mycenaceae</taxon>
        <taxon>Mycena</taxon>
    </lineage>
</organism>
<evidence type="ECO:0000256" key="5">
    <source>
        <dbReference type="ARBA" id="ARBA00022856"/>
    </source>
</evidence>
<dbReference type="InterPro" id="IPR004648">
    <property type="entry name" value="Oligpept_transpt"/>
</dbReference>
<evidence type="ECO:0000256" key="9">
    <source>
        <dbReference type="SAM" id="Phobius"/>
    </source>
</evidence>
<proteinExistence type="inferred from homology"/>
<dbReference type="AlphaFoldDB" id="A0AAD6XVA5"/>
<evidence type="ECO:0000313" key="11">
    <source>
        <dbReference type="Proteomes" id="UP001222325"/>
    </source>
</evidence>
<dbReference type="EMBL" id="JARJCN010000008">
    <property type="protein sequence ID" value="KAJ7098495.1"/>
    <property type="molecule type" value="Genomic_DNA"/>
</dbReference>
<dbReference type="GO" id="GO:0015031">
    <property type="term" value="P:protein transport"/>
    <property type="evidence" value="ECO:0007669"/>
    <property type="project" value="UniProtKB-KW"/>
</dbReference>
<keyword evidence="4 9" id="KW-0812">Transmembrane</keyword>
<dbReference type="Pfam" id="PF03169">
    <property type="entry name" value="OPT"/>
    <property type="match status" value="1"/>
</dbReference>
<keyword evidence="8 9" id="KW-0472">Membrane</keyword>
<comment type="subcellular location">
    <subcellularLocation>
        <location evidence="1">Membrane</location>
        <topology evidence="1">Multi-pass membrane protein</topology>
    </subcellularLocation>
</comment>
<dbReference type="PANTHER" id="PTHR22601">
    <property type="entry name" value="ISP4 LIKE PROTEIN"/>
    <property type="match status" value="1"/>
</dbReference>
<comment type="caution">
    <text evidence="10">The sequence shown here is derived from an EMBL/GenBank/DDBJ whole genome shotgun (WGS) entry which is preliminary data.</text>
</comment>
<dbReference type="GO" id="GO:0035673">
    <property type="term" value="F:oligopeptide transmembrane transporter activity"/>
    <property type="evidence" value="ECO:0007669"/>
    <property type="project" value="InterPro"/>
</dbReference>
<sequence length="87" mass="9879">MPISSGGSFDNRGRTYNVSRILTEGQAKYKAYSPIFLSTTFAISYGLSFASITATITHAFLFFRKQIWTQSRRAMHEQPDIHARDTL</sequence>
<dbReference type="Proteomes" id="UP001222325">
    <property type="component" value="Unassembled WGS sequence"/>
</dbReference>
<evidence type="ECO:0000256" key="1">
    <source>
        <dbReference type="ARBA" id="ARBA00004141"/>
    </source>
</evidence>
<reference evidence="10" key="1">
    <citation type="submission" date="2023-03" db="EMBL/GenBank/DDBJ databases">
        <title>Massive genome expansion in bonnet fungi (Mycena s.s.) driven by repeated elements and novel gene families across ecological guilds.</title>
        <authorList>
            <consortium name="Lawrence Berkeley National Laboratory"/>
            <person name="Harder C.B."/>
            <person name="Miyauchi S."/>
            <person name="Viragh M."/>
            <person name="Kuo A."/>
            <person name="Thoen E."/>
            <person name="Andreopoulos B."/>
            <person name="Lu D."/>
            <person name="Skrede I."/>
            <person name="Drula E."/>
            <person name="Henrissat B."/>
            <person name="Morin E."/>
            <person name="Kohler A."/>
            <person name="Barry K."/>
            <person name="LaButti K."/>
            <person name="Morin E."/>
            <person name="Salamov A."/>
            <person name="Lipzen A."/>
            <person name="Mereny Z."/>
            <person name="Hegedus B."/>
            <person name="Baldrian P."/>
            <person name="Stursova M."/>
            <person name="Weitz H."/>
            <person name="Taylor A."/>
            <person name="Grigoriev I.V."/>
            <person name="Nagy L.G."/>
            <person name="Martin F."/>
            <person name="Kauserud H."/>
        </authorList>
    </citation>
    <scope>NUCLEOTIDE SEQUENCE</scope>
    <source>
        <strain evidence="10">CBHHK173m</strain>
    </source>
</reference>
<evidence type="ECO:0000256" key="7">
    <source>
        <dbReference type="ARBA" id="ARBA00022989"/>
    </source>
</evidence>
<keyword evidence="11" id="KW-1185">Reference proteome</keyword>
<evidence type="ECO:0000256" key="4">
    <source>
        <dbReference type="ARBA" id="ARBA00022692"/>
    </source>
</evidence>
<keyword evidence="5" id="KW-0571">Peptide transport</keyword>
<dbReference type="GO" id="GO:0016020">
    <property type="term" value="C:membrane"/>
    <property type="evidence" value="ECO:0007669"/>
    <property type="project" value="UniProtKB-SubCell"/>
</dbReference>
<evidence type="ECO:0000256" key="8">
    <source>
        <dbReference type="ARBA" id="ARBA00023136"/>
    </source>
</evidence>
<gene>
    <name evidence="10" type="ORF">B0H15DRAFT_820936</name>
</gene>